<evidence type="ECO:0000256" key="3">
    <source>
        <dbReference type="SAM" id="SignalP"/>
    </source>
</evidence>
<dbReference type="InterPro" id="IPR013783">
    <property type="entry name" value="Ig-like_fold"/>
</dbReference>
<protein>
    <submittedName>
        <fullName evidence="4">Uncharacterized protein</fullName>
    </submittedName>
</protein>
<proteinExistence type="predicted"/>
<evidence type="ECO:0000256" key="1">
    <source>
        <dbReference type="SAM" id="MobiDB-lite"/>
    </source>
</evidence>
<feature type="signal peptide" evidence="3">
    <location>
        <begin position="1"/>
        <end position="27"/>
    </location>
</feature>
<feature type="chain" id="PRO_5042899815" evidence="3">
    <location>
        <begin position="28"/>
        <end position="618"/>
    </location>
</feature>
<comment type="caution">
    <text evidence="4">The sequence shown here is derived from an EMBL/GenBank/DDBJ whole genome shotgun (WGS) entry which is preliminary data.</text>
</comment>
<name>A0AAN9VKA7_9ORTH</name>
<evidence type="ECO:0000256" key="2">
    <source>
        <dbReference type="SAM" id="Phobius"/>
    </source>
</evidence>
<evidence type="ECO:0000313" key="5">
    <source>
        <dbReference type="Proteomes" id="UP001378592"/>
    </source>
</evidence>
<accession>A0AAN9VKA7</accession>
<dbReference type="SUPFAM" id="SSF49265">
    <property type="entry name" value="Fibronectin type III"/>
    <property type="match status" value="1"/>
</dbReference>
<dbReference type="Gene3D" id="2.60.40.10">
    <property type="entry name" value="Immunoglobulins"/>
    <property type="match status" value="1"/>
</dbReference>
<feature type="transmembrane region" description="Helical" evidence="2">
    <location>
        <begin position="534"/>
        <end position="563"/>
    </location>
</feature>
<dbReference type="Proteomes" id="UP001378592">
    <property type="component" value="Unassembled WGS sequence"/>
</dbReference>
<keyword evidence="2" id="KW-0812">Transmembrane</keyword>
<dbReference type="EMBL" id="JAZDUA010000416">
    <property type="protein sequence ID" value="KAK7792873.1"/>
    <property type="molecule type" value="Genomic_DNA"/>
</dbReference>
<sequence length="618" mass="70693">MAADPKTGCLTLVTRLMLLSLLHGTLCTPSDTDNPLVCNRISNQQVSFRYIIPKRFGGKPIKLDVFYKMKEEKIWTLSKEYPQMVTAEIADVMEAPFQPTTLYQLRVISKQTPLNDSDISECEFCSLTDELDPVYNLSVHSFDAKWIALTWRMPPRNCPKEVTFRFRYWYTRTMPEFVFEESRNILTLNTGEKYLRIENGVFPNMTYNVSVELSVKEFGKTINSPRVSTTVKTLPNPRTPTLKKPPYVTHSSSSTLKLKLHSEVSCTGLCLAIWQYKEPEETIWHSAGRKDMTQEMEITGLKTSSVYEVRAFLERGNEYEIRESDNVPFIRIATRPGCQNSSAKGYIAHWEYKTESPNDNWKVAGENYAHLEMTIKDLEPDTTYDVRFSLHWPTSNNTSKFSPSAKMLTCPNSAPQVRYIWTSERQINLLKFRWSVNVSCRVDFYIRWKPYDFTDEIIEYPSDSYDDNKCPYNATPVTCANTDNCDESETSIYSFTATENIFPATRYFIEVAAVDWEGKCSEAEPYYTATPITYWGGITVGLWVLIILGMLLLFAAVPVCFLLKKRVAARMAAGRDVSFNAFSNGTGPNGEDLGDVDAVVFHEPTTRILDRRSEPPDT</sequence>
<dbReference type="InterPro" id="IPR036116">
    <property type="entry name" value="FN3_sf"/>
</dbReference>
<feature type="region of interest" description="Disordered" evidence="1">
    <location>
        <begin position="229"/>
        <end position="248"/>
    </location>
</feature>
<keyword evidence="2" id="KW-0472">Membrane</keyword>
<keyword evidence="3" id="KW-0732">Signal</keyword>
<dbReference type="AlphaFoldDB" id="A0AAN9VKA7"/>
<reference evidence="4 5" key="1">
    <citation type="submission" date="2024-03" db="EMBL/GenBank/DDBJ databases">
        <title>The genome assembly and annotation of the cricket Gryllus longicercus Weissman &amp; Gray.</title>
        <authorList>
            <person name="Szrajer S."/>
            <person name="Gray D."/>
            <person name="Ylla G."/>
        </authorList>
    </citation>
    <scope>NUCLEOTIDE SEQUENCE [LARGE SCALE GENOMIC DNA]</scope>
    <source>
        <strain evidence="4">DAG 2021-001</strain>
        <tissue evidence="4">Whole body minus gut</tissue>
    </source>
</reference>
<organism evidence="4 5">
    <name type="scientific">Gryllus longicercus</name>
    <dbReference type="NCBI Taxonomy" id="2509291"/>
    <lineage>
        <taxon>Eukaryota</taxon>
        <taxon>Metazoa</taxon>
        <taxon>Ecdysozoa</taxon>
        <taxon>Arthropoda</taxon>
        <taxon>Hexapoda</taxon>
        <taxon>Insecta</taxon>
        <taxon>Pterygota</taxon>
        <taxon>Neoptera</taxon>
        <taxon>Polyneoptera</taxon>
        <taxon>Orthoptera</taxon>
        <taxon>Ensifera</taxon>
        <taxon>Gryllidea</taxon>
        <taxon>Grylloidea</taxon>
        <taxon>Gryllidae</taxon>
        <taxon>Gryllinae</taxon>
        <taxon>Gryllus</taxon>
    </lineage>
</organism>
<gene>
    <name evidence="4" type="ORF">R5R35_000427</name>
</gene>
<keyword evidence="2" id="KW-1133">Transmembrane helix</keyword>
<keyword evidence="5" id="KW-1185">Reference proteome</keyword>
<evidence type="ECO:0000313" key="4">
    <source>
        <dbReference type="EMBL" id="KAK7792873.1"/>
    </source>
</evidence>